<dbReference type="GO" id="GO:0003700">
    <property type="term" value="F:DNA-binding transcription factor activity"/>
    <property type="evidence" value="ECO:0007669"/>
    <property type="project" value="InterPro"/>
</dbReference>
<comment type="caution">
    <text evidence="6">The sequence shown here is derived from an EMBL/GenBank/DDBJ whole genome shotgun (WGS) entry which is preliminary data.</text>
</comment>
<dbReference type="PANTHER" id="PTHR30419">
    <property type="entry name" value="HTH-TYPE TRANSCRIPTIONAL REGULATOR YBHD"/>
    <property type="match status" value="1"/>
</dbReference>
<evidence type="ECO:0000259" key="5">
    <source>
        <dbReference type="PROSITE" id="PS50931"/>
    </source>
</evidence>
<evidence type="ECO:0000313" key="6">
    <source>
        <dbReference type="EMBL" id="RAI40183.1"/>
    </source>
</evidence>
<dbReference type="Pfam" id="PF00126">
    <property type="entry name" value="HTH_1"/>
    <property type="match status" value="1"/>
</dbReference>
<dbReference type="Gene3D" id="3.40.190.290">
    <property type="match status" value="1"/>
</dbReference>
<dbReference type="InterPro" id="IPR036388">
    <property type="entry name" value="WH-like_DNA-bd_sf"/>
</dbReference>
<name>A0A327KRB4_9BRAD</name>
<dbReference type="Gene3D" id="1.10.10.10">
    <property type="entry name" value="Winged helix-like DNA-binding domain superfamily/Winged helix DNA-binding domain"/>
    <property type="match status" value="1"/>
</dbReference>
<dbReference type="GO" id="GO:0005829">
    <property type="term" value="C:cytosol"/>
    <property type="evidence" value="ECO:0007669"/>
    <property type="project" value="TreeGrafter"/>
</dbReference>
<dbReference type="Pfam" id="PF03466">
    <property type="entry name" value="LysR_substrate"/>
    <property type="match status" value="1"/>
</dbReference>
<dbReference type="EMBL" id="NPEX01000246">
    <property type="protein sequence ID" value="RAI40183.1"/>
    <property type="molecule type" value="Genomic_DNA"/>
</dbReference>
<dbReference type="PRINTS" id="PR00039">
    <property type="entry name" value="HTHLYSR"/>
</dbReference>
<dbReference type="InterPro" id="IPR036390">
    <property type="entry name" value="WH_DNA-bd_sf"/>
</dbReference>
<evidence type="ECO:0000313" key="7">
    <source>
        <dbReference type="Proteomes" id="UP000249130"/>
    </source>
</evidence>
<evidence type="ECO:0000256" key="2">
    <source>
        <dbReference type="ARBA" id="ARBA00023015"/>
    </source>
</evidence>
<dbReference type="InterPro" id="IPR005119">
    <property type="entry name" value="LysR_subst-bd"/>
</dbReference>
<reference evidence="6 7" key="1">
    <citation type="submission" date="2017-07" db="EMBL/GenBank/DDBJ databases">
        <title>Draft Genome Sequences of Select Purple Nonsulfur Bacteria.</title>
        <authorList>
            <person name="Lasarre B."/>
            <person name="Mckinlay J.B."/>
        </authorList>
    </citation>
    <scope>NUCLEOTIDE SEQUENCE [LARGE SCALE GENOMIC DNA]</scope>
    <source>
        <strain evidence="6 7">DSM 5909</strain>
    </source>
</reference>
<sequence length="325" mass="34625">MRSPAPPARREAFRRVPVLRIHSAAIVYFDAVRRAGSIREAARRLNVASSAVNRQILKLEAEIGTPLFERLPGGLKLTAAGEAIARHALVVLQDLERARSDVEGLRGARAGHITISTVEGVCGAVLPEVIGLLRARAPRVTVAVQTMGSFTIPDAIAAGDADVGVAFALRRAPELRQVALSRFKLGAVMAPAHPLAGRTTVSLAACLDHPIILATPDLSINQLLGPALARLPRSVEPCVTASSIELMRELAERGAGIAFQTRVGLERQLAEGRLVHVPLDSGGPVWSDLGVYVRSGRSLPAVLDLFLQILGNALQEREQVENARA</sequence>
<evidence type="ECO:0000256" key="4">
    <source>
        <dbReference type="ARBA" id="ARBA00023163"/>
    </source>
</evidence>
<comment type="similarity">
    <text evidence="1">Belongs to the LysR transcriptional regulatory family.</text>
</comment>
<dbReference type="OrthoDB" id="9803735at2"/>
<dbReference type="InterPro" id="IPR050950">
    <property type="entry name" value="HTH-type_LysR_regulators"/>
</dbReference>
<dbReference type="SUPFAM" id="SSF53850">
    <property type="entry name" value="Periplasmic binding protein-like II"/>
    <property type="match status" value="1"/>
</dbReference>
<evidence type="ECO:0000256" key="3">
    <source>
        <dbReference type="ARBA" id="ARBA00023125"/>
    </source>
</evidence>
<protein>
    <submittedName>
        <fullName evidence="6">LysR family transcriptional regulator</fullName>
    </submittedName>
</protein>
<proteinExistence type="inferred from homology"/>
<dbReference type="PROSITE" id="PS50931">
    <property type="entry name" value="HTH_LYSR"/>
    <property type="match status" value="1"/>
</dbReference>
<dbReference type="AlphaFoldDB" id="A0A327KRB4"/>
<accession>A0A327KRB4</accession>
<keyword evidence="2" id="KW-0805">Transcription regulation</keyword>
<keyword evidence="3" id="KW-0238">DNA-binding</keyword>
<keyword evidence="4" id="KW-0804">Transcription</keyword>
<keyword evidence="7" id="KW-1185">Reference proteome</keyword>
<dbReference type="Proteomes" id="UP000249130">
    <property type="component" value="Unassembled WGS sequence"/>
</dbReference>
<dbReference type="SUPFAM" id="SSF46785">
    <property type="entry name" value="Winged helix' DNA-binding domain"/>
    <property type="match status" value="1"/>
</dbReference>
<organism evidence="6 7">
    <name type="scientific">Rhodoplanes roseus</name>
    <dbReference type="NCBI Taxonomy" id="29409"/>
    <lineage>
        <taxon>Bacteria</taxon>
        <taxon>Pseudomonadati</taxon>
        <taxon>Pseudomonadota</taxon>
        <taxon>Alphaproteobacteria</taxon>
        <taxon>Hyphomicrobiales</taxon>
        <taxon>Nitrobacteraceae</taxon>
        <taxon>Rhodoplanes</taxon>
    </lineage>
</organism>
<dbReference type="PANTHER" id="PTHR30419:SF2">
    <property type="entry name" value="LYSR FAMILY TRANSCRIPTIONAL REGULATOR"/>
    <property type="match status" value="1"/>
</dbReference>
<gene>
    <name evidence="6" type="ORF">CH341_24360</name>
</gene>
<feature type="domain" description="HTH lysR-type" evidence="5">
    <location>
        <begin position="21"/>
        <end position="78"/>
    </location>
</feature>
<evidence type="ECO:0000256" key="1">
    <source>
        <dbReference type="ARBA" id="ARBA00009437"/>
    </source>
</evidence>
<dbReference type="GO" id="GO:0003677">
    <property type="term" value="F:DNA binding"/>
    <property type="evidence" value="ECO:0007669"/>
    <property type="project" value="UniProtKB-KW"/>
</dbReference>
<dbReference type="InterPro" id="IPR000847">
    <property type="entry name" value="LysR_HTH_N"/>
</dbReference>